<feature type="signal peptide" evidence="1">
    <location>
        <begin position="1"/>
        <end position="20"/>
    </location>
</feature>
<proteinExistence type="predicted"/>
<dbReference type="EMBL" id="JBHSWB010000001">
    <property type="protein sequence ID" value="MFC6661073.1"/>
    <property type="molecule type" value="Genomic_DNA"/>
</dbReference>
<name>A0ABW1ZKR5_9DEIO</name>
<dbReference type="PROSITE" id="PS51257">
    <property type="entry name" value="PROKAR_LIPOPROTEIN"/>
    <property type="match status" value="1"/>
</dbReference>
<evidence type="ECO:0000313" key="2">
    <source>
        <dbReference type="EMBL" id="MFC6661073.1"/>
    </source>
</evidence>
<dbReference type="RefSeq" id="WP_224612712.1">
    <property type="nucleotide sequence ID" value="NZ_JAIQXV010000033.1"/>
</dbReference>
<keyword evidence="3" id="KW-1185">Reference proteome</keyword>
<keyword evidence="1" id="KW-0732">Signal</keyword>
<gene>
    <name evidence="2" type="ORF">ACFP90_12530</name>
</gene>
<organism evidence="2 3">
    <name type="scientific">Deinococcus multiflagellatus</name>
    <dbReference type="NCBI Taxonomy" id="1656887"/>
    <lineage>
        <taxon>Bacteria</taxon>
        <taxon>Thermotogati</taxon>
        <taxon>Deinococcota</taxon>
        <taxon>Deinococci</taxon>
        <taxon>Deinococcales</taxon>
        <taxon>Deinococcaceae</taxon>
        <taxon>Deinococcus</taxon>
    </lineage>
</organism>
<reference evidence="3" key="1">
    <citation type="journal article" date="2019" name="Int. J. Syst. Evol. Microbiol.">
        <title>The Global Catalogue of Microorganisms (GCM) 10K type strain sequencing project: providing services to taxonomists for standard genome sequencing and annotation.</title>
        <authorList>
            <consortium name="The Broad Institute Genomics Platform"/>
            <consortium name="The Broad Institute Genome Sequencing Center for Infectious Disease"/>
            <person name="Wu L."/>
            <person name="Ma J."/>
        </authorList>
    </citation>
    <scope>NUCLEOTIDE SEQUENCE [LARGE SCALE GENOMIC DNA]</scope>
    <source>
        <strain evidence="3">CCUG 63830</strain>
    </source>
</reference>
<evidence type="ECO:0000313" key="3">
    <source>
        <dbReference type="Proteomes" id="UP001596317"/>
    </source>
</evidence>
<accession>A0ABW1ZKR5</accession>
<dbReference type="Proteomes" id="UP001596317">
    <property type="component" value="Unassembled WGS sequence"/>
</dbReference>
<evidence type="ECO:0000256" key="1">
    <source>
        <dbReference type="SAM" id="SignalP"/>
    </source>
</evidence>
<comment type="caution">
    <text evidence="2">The sequence shown here is derived from an EMBL/GenBank/DDBJ whole genome shotgun (WGS) entry which is preliminary data.</text>
</comment>
<feature type="chain" id="PRO_5045535894" evidence="1">
    <location>
        <begin position="21"/>
        <end position="146"/>
    </location>
</feature>
<protein>
    <submittedName>
        <fullName evidence="2">Uncharacterized protein</fullName>
    </submittedName>
</protein>
<sequence>MRIRPLIPLLLLGTVASAAAAPGTSTAGCQIAQLAADLGPYRAPTGARGTVVFRVDCPGTGRYAVTLSTPNGPLSGPVAQVRLRGKWGEAQALLTMPLDLTVTGSRTFNLSVQVIPGQWQLAGGDYEVPLTVSTKRLDVPPAGDTP</sequence>